<name>A0ABP7ILH2_9ACTN</name>
<feature type="region of interest" description="Disordered" evidence="1">
    <location>
        <begin position="111"/>
        <end position="134"/>
    </location>
</feature>
<organism evidence="2 3">
    <name type="scientific">Nocardioides panacisoli</name>
    <dbReference type="NCBI Taxonomy" id="627624"/>
    <lineage>
        <taxon>Bacteria</taxon>
        <taxon>Bacillati</taxon>
        <taxon>Actinomycetota</taxon>
        <taxon>Actinomycetes</taxon>
        <taxon>Propionibacteriales</taxon>
        <taxon>Nocardioidaceae</taxon>
        <taxon>Nocardioides</taxon>
    </lineage>
</organism>
<dbReference type="RefSeq" id="WP_344775663.1">
    <property type="nucleotide sequence ID" value="NZ_BAABAH010000007.1"/>
</dbReference>
<evidence type="ECO:0000256" key="1">
    <source>
        <dbReference type="SAM" id="MobiDB-lite"/>
    </source>
</evidence>
<keyword evidence="3" id="KW-1185">Reference proteome</keyword>
<dbReference type="Proteomes" id="UP001501821">
    <property type="component" value="Unassembled WGS sequence"/>
</dbReference>
<evidence type="ECO:0000313" key="3">
    <source>
        <dbReference type="Proteomes" id="UP001501821"/>
    </source>
</evidence>
<sequence length="250" mass="26711">MGWKDIAKVASDWAEAKKTELLTIDRRTRENAAADAETAELRAQEEAATSFLEAALPPQWAERVTAARPENVAARAAEQARQDDVRRRDRLAGSGTAEVVLSLSGGESGSGSVVLPCTRTEEHPTPEDLADRDGGPAPLSWLRVLVESPDPVPVGSTTLAALGIAVPAYSGPGSYDLIDLAERGERGEVDWWEVFDIHLDPTGSGDDRTWYLDVSADGGATVEVTESAVAFDLPMTSAISSVRLRGTISW</sequence>
<proteinExistence type="predicted"/>
<comment type="caution">
    <text evidence="2">The sequence shown here is derived from an EMBL/GenBank/DDBJ whole genome shotgun (WGS) entry which is preliminary data.</text>
</comment>
<evidence type="ECO:0000313" key="2">
    <source>
        <dbReference type="EMBL" id="GAA3821483.1"/>
    </source>
</evidence>
<protein>
    <submittedName>
        <fullName evidence="2">Uncharacterized protein</fullName>
    </submittedName>
</protein>
<reference evidence="3" key="1">
    <citation type="journal article" date="2019" name="Int. J. Syst. Evol. Microbiol.">
        <title>The Global Catalogue of Microorganisms (GCM) 10K type strain sequencing project: providing services to taxonomists for standard genome sequencing and annotation.</title>
        <authorList>
            <consortium name="The Broad Institute Genomics Platform"/>
            <consortium name="The Broad Institute Genome Sequencing Center for Infectious Disease"/>
            <person name="Wu L."/>
            <person name="Ma J."/>
        </authorList>
    </citation>
    <scope>NUCLEOTIDE SEQUENCE [LARGE SCALE GENOMIC DNA]</scope>
    <source>
        <strain evidence="3">JCM 16953</strain>
    </source>
</reference>
<feature type="compositionally biased region" description="Basic and acidic residues" evidence="1">
    <location>
        <begin position="119"/>
        <end position="134"/>
    </location>
</feature>
<dbReference type="EMBL" id="BAABAH010000007">
    <property type="protein sequence ID" value="GAA3821483.1"/>
    <property type="molecule type" value="Genomic_DNA"/>
</dbReference>
<accession>A0ABP7ILH2</accession>
<gene>
    <name evidence="2" type="ORF">GCM10022242_23960</name>
</gene>